<dbReference type="InterPro" id="IPR036259">
    <property type="entry name" value="MFS_trans_sf"/>
</dbReference>
<dbReference type="InterPro" id="IPR020846">
    <property type="entry name" value="MFS_dom"/>
</dbReference>
<accession>A0ABP7AGR5</accession>
<feature type="transmembrane region" description="Helical" evidence="7">
    <location>
        <begin position="378"/>
        <end position="397"/>
    </location>
</feature>
<proteinExistence type="predicted"/>
<feature type="transmembrane region" description="Helical" evidence="7">
    <location>
        <begin position="223"/>
        <end position="248"/>
    </location>
</feature>
<sequence length="405" mass="41865">MRAADVTNVRAAGARRLRSWRWSAPAVAMTAWGGNHFSPLLLMYRRVEGYSSVQVDLFFAFYVLGLIPGFLVAGPFSDEHGRKRLVTVALLLGILGSVVLAFGGSSAVLLCLGRFVSGLSVAVAMVVGTSWIKELSTDAEPATRARRASLTLTAGFGLGAGVSGALAQWGPAPTLLPYAVHIALSLVALALLVPAGETRVPVDGQSRRLLADLRIPDRGRHRFFGVVLPMAPWVFGAPALAFVVGPALISRELGADQVGFATLAAVVALASGAAVQPLVPAIGRLTGGRQAVVGLVVLAIGCVLLTVVARLGSAPLAAVAAGLLGIAYGICIVAGLVEVQAMADPHSLAGLTGIYYSLTYLGFALPVVLAALSHLVGYPYLLAGLTLVCLLCAVVVARNLRVDRP</sequence>
<dbReference type="SUPFAM" id="SSF103473">
    <property type="entry name" value="MFS general substrate transporter"/>
    <property type="match status" value="1"/>
</dbReference>
<dbReference type="EMBL" id="BAABAB010000028">
    <property type="protein sequence ID" value="GAA3631882.1"/>
    <property type="molecule type" value="Genomic_DNA"/>
</dbReference>
<evidence type="ECO:0000256" key="1">
    <source>
        <dbReference type="ARBA" id="ARBA00004651"/>
    </source>
</evidence>
<evidence type="ECO:0000256" key="4">
    <source>
        <dbReference type="ARBA" id="ARBA00022692"/>
    </source>
</evidence>
<evidence type="ECO:0000256" key="3">
    <source>
        <dbReference type="ARBA" id="ARBA00022475"/>
    </source>
</evidence>
<comment type="subcellular location">
    <subcellularLocation>
        <location evidence="1">Cell membrane</location>
        <topology evidence="1">Multi-pass membrane protein</topology>
    </subcellularLocation>
</comment>
<feature type="transmembrane region" description="Helical" evidence="7">
    <location>
        <begin position="291"/>
        <end position="311"/>
    </location>
</feature>
<evidence type="ECO:0000313" key="9">
    <source>
        <dbReference type="EMBL" id="GAA3631882.1"/>
    </source>
</evidence>
<feature type="transmembrane region" description="Helical" evidence="7">
    <location>
        <begin position="175"/>
        <end position="193"/>
    </location>
</feature>
<evidence type="ECO:0000256" key="5">
    <source>
        <dbReference type="ARBA" id="ARBA00022989"/>
    </source>
</evidence>
<comment type="caution">
    <text evidence="9">The sequence shown here is derived from an EMBL/GenBank/DDBJ whole genome shotgun (WGS) entry which is preliminary data.</text>
</comment>
<keyword evidence="4 7" id="KW-0812">Transmembrane</keyword>
<reference evidence="10" key="1">
    <citation type="journal article" date="2019" name="Int. J. Syst. Evol. Microbiol.">
        <title>The Global Catalogue of Microorganisms (GCM) 10K type strain sequencing project: providing services to taxonomists for standard genome sequencing and annotation.</title>
        <authorList>
            <consortium name="The Broad Institute Genomics Platform"/>
            <consortium name="The Broad Institute Genome Sequencing Center for Infectious Disease"/>
            <person name="Wu L."/>
            <person name="Ma J."/>
        </authorList>
    </citation>
    <scope>NUCLEOTIDE SEQUENCE [LARGE SCALE GENOMIC DNA]</scope>
    <source>
        <strain evidence="10">JCM 16929</strain>
    </source>
</reference>
<dbReference type="InterPro" id="IPR011701">
    <property type="entry name" value="MFS"/>
</dbReference>
<protein>
    <submittedName>
        <fullName evidence="9">MFS transporter</fullName>
    </submittedName>
</protein>
<dbReference type="InterPro" id="IPR050171">
    <property type="entry name" value="MFS_Transporters"/>
</dbReference>
<dbReference type="Pfam" id="PF07690">
    <property type="entry name" value="MFS_1"/>
    <property type="match status" value="1"/>
</dbReference>
<feature type="transmembrane region" description="Helical" evidence="7">
    <location>
        <begin position="115"/>
        <end position="136"/>
    </location>
</feature>
<evidence type="ECO:0000259" key="8">
    <source>
        <dbReference type="PROSITE" id="PS50850"/>
    </source>
</evidence>
<feature type="transmembrane region" description="Helical" evidence="7">
    <location>
        <begin position="317"/>
        <end position="337"/>
    </location>
</feature>
<feature type="domain" description="Major facilitator superfamily (MFS) profile" evidence="8">
    <location>
        <begin position="1"/>
        <end position="401"/>
    </location>
</feature>
<evidence type="ECO:0000256" key="7">
    <source>
        <dbReference type="SAM" id="Phobius"/>
    </source>
</evidence>
<keyword evidence="2" id="KW-0813">Transport</keyword>
<feature type="transmembrane region" description="Helical" evidence="7">
    <location>
        <begin position="148"/>
        <end position="169"/>
    </location>
</feature>
<feature type="transmembrane region" description="Helical" evidence="7">
    <location>
        <begin position="88"/>
        <end position="109"/>
    </location>
</feature>
<dbReference type="PANTHER" id="PTHR23517:SF13">
    <property type="entry name" value="MAJOR FACILITATOR SUPERFAMILY MFS_1"/>
    <property type="match status" value="1"/>
</dbReference>
<organism evidence="9 10">
    <name type="scientific">Microlunatus ginsengisoli</name>
    <dbReference type="NCBI Taxonomy" id="363863"/>
    <lineage>
        <taxon>Bacteria</taxon>
        <taxon>Bacillati</taxon>
        <taxon>Actinomycetota</taxon>
        <taxon>Actinomycetes</taxon>
        <taxon>Propionibacteriales</taxon>
        <taxon>Propionibacteriaceae</taxon>
        <taxon>Microlunatus</taxon>
    </lineage>
</organism>
<dbReference type="RefSeq" id="WP_344807518.1">
    <property type="nucleotide sequence ID" value="NZ_BAABAB010000028.1"/>
</dbReference>
<feature type="transmembrane region" description="Helical" evidence="7">
    <location>
        <begin position="349"/>
        <end position="372"/>
    </location>
</feature>
<gene>
    <name evidence="9" type="ORF">GCM10022236_38060</name>
</gene>
<evidence type="ECO:0000256" key="6">
    <source>
        <dbReference type="ARBA" id="ARBA00023136"/>
    </source>
</evidence>
<evidence type="ECO:0000313" key="10">
    <source>
        <dbReference type="Proteomes" id="UP001501490"/>
    </source>
</evidence>
<feature type="transmembrane region" description="Helical" evidence="7">
    <location>
        <begin position="260"/>
        <end position="279"/>
    </location>
</feature>
<feature type="transmembrane region" description="Helical" evidence="7">
    <location>
        <begin position="57"/>
        <end position="76"/>
    </location>
</feature>
<dbReference type="Gene3D" id="1.20.1250.20">
    <property type="entry name" value="MFS general substrate transporter like domains"/>
    <property type="match status" value="2"/>
</dbReference>
<keyword evidence="5 7" id="KW-1133">Transmembrane helix</keyword>
<keyword evidence="10" id="KW-1185">Reference proteome</keyword>
<feature type="transmembrane region" description="Helical" evidence="7">
    <location>
        <begin position="20"/>
        <end position="37"/>
    </location>
</feature>
<dbReference type="PROSITE" id="PS50850">
    <property type="entry name" value="MFS"/>
    <property type="match status" value="1"/>
</dbReference>
<keyword evidence="6 7" id="KW-0472">Membrane</keyword>
<dbReference type="PANTHER" id="PTHR23517">
    <property type="entry name" value="RESISTANCE PROTEIN MDTM, PUTATIVE-RELATED-RELATED"/>
    <property type="match status" value="1"/>
</dbReference>
<keyword evidence="3" id="KW-1003">Cell membrane</keyword>
<evidence type="ECO:0000256" key="2">
    <source>
        <dbReference type="ARBA" id="ARBA00022448"/>
    </source>
</evidence>
<name>A0ABP7AGR5_9ACTN</name>
<dbReference type="Proteomes" id="UP001501490">
    <property type="component" value="Unassembled WGS sequence"/>
</dbReference>